<sequence length="63" mass="7254">MVSLHRINTETMTKPVAAIKGKVQEIDIPDDSRITAAKFAYRTNRPKGLRYAIHRAWVAFRRS</sequence>
<gene>
    <name evidence="1" type="ORF">G9Q37_05280</name>
</gene>
<dbReference type="RefSeq" id="WP_166225567.1">
    <property type="nucleotide sequence ID" value="NZ_CP049989.1"/>
</dbReference>
<organism evidence="1 2">
    <name type="scientific">Hydrogenophaga crocea</name>
    <dbReference type="NCBI Taxonomy" id="2716225"/>
    <lineage>
        <taxon>Bacteria</taxon>
        <taxon>Pseudomonadati</taxon>
        <taxon>Pseudomonadota</taxon>
        <taxon>Betaproteobacteria</taxon>
        <taxon>Burkholderiales</taxon>
        <taxon>Comamonadaceae</taxon>
        <taxon>Hydrogenophaga</taxon>
    </lineage>
</organism>
<evidence type="ECO:0000313" key="2">
    <source>
        <dbReference type="Proteomes" id="UP000503162"/>
    </source>
</evidence>
<keyword evidence="2" id="KW-1185">Reference proteome</keyword>
<proteinExistence type="predicted"/>
<name>A0A6G8IF30_9BURK</name>
<evidence type="ECO:0000313" key="1">
    <source>
        <dbReference type="EMBL" id="QIM51590.1"/>
    </source>
</evidence>
<dbReference type="AlphaFoldDB" id="A0A6G8IF30"/>
<dbReference type="KEGG" id="hcz:G9Q37_05280"/>
<reference evidence="1 2" key="1">
    <citation type="submission" date="2020-03" db="EMBL/GenBank/DDBJ databases">
        <title>Hydrogenophaga sp. nov. isolated from cyanobacterial mat.</title>
        <authorList>
            <person name="Thorat V."/>
            <person name="Kirdat K."/>
            <person name="Tiwarekar B."/>
            <person name="Costa E.D."/>
            <person name="Yadav A."/>
        </authorList>
    </citation>
    <scope>NUCLEOTIDE SEQUENCE [LARGE SCALE GENOMIC DNA]</scope>
    <source>
        <strain evidence="1 2">BA0156</strain>
    </source>
</reference>
<protein>
    <submittedName>
        <fullName evidence="1">Uncharacterized protein</fullName>
    </submittedName>
</protein>
<dbReference type="EMBL" id="CP049989">
    <property type="protein sequence ID" value="QIM51590.1"/>
    <property type="molecule type" value="Genomic_DNA"/>
</dbReference>
<accession>A0A6G8IF30</accession>
<dbReference type="Proteomes" id="UP000503162">
    <property type="component" value="Chromosome"/>
</dbReference>